<dbReference type="EMBL" id="JH711672">
    <property type="protein sequence ID" value="EIW73804.1"/>
    <property type="molecule type" value="Genomic_DNA"/>
</dbReference>
<gene>
    <name evidence="7" type="ORF">CONPUDRAFT_35649</name>
</gene>
<sequence>WPSVFSALTILSNRETVYHSDRGAYRQWYDIVSSFGSYWPQQFSVPQLGIDLHYRPGSVVPFCGKVFQHGVPKCKGGRICLAYYMKKSIHE</sequence>
<dbReference type="RefSeq" id="XP_007776020.1">
    <property type="nucleotide sequence ID" value="XM_007777830.1"/>
</dbReference>
<dbReference type="GO" id="GO:0046872">
    <property type="term" value="F:metal ion binding"/>
    <property type="evidence" value="ECO:0007669"/>
    <property type="project" value="UniProtKB-KW"/>
</dbReference>
<dbReference type="AlphaFoldDB" id="R7SFF2"/>
<feature type="non-terminal residue" evidence="7">
    <location>
        <position position="91"/>
    </location>
</feature>
<feature type="non-terminal residue" evidence="7">
    <location>
        <position position="1"/>
    </location>
</feature>
<dbReference type="InterPro" id="IPR024779">
    <property type="entry name" value="2OGFeDO_JBP1/TET_oxygenase_dom"/>
</dbReference>
<evidence type="ECO:0000313" key="7">
    <source>
        <dbReference type="EMBL" id="EIW73804.1"/>
    </source>
</evidence>
<dbReference type="Pfam" id="PF12851">
    <property type="entry name" value="Tet_JBP"/>
    <property type="match status" value="1"/>
</dbReference>
<evidence type="ECO:0000313" key="8">
    <source>
        <dbReference type="Proteomes" id="UP000053558"/>
    </source>
</evidence>
<organism evidence="7 8">
    <name type="scientific">Coniophora puteana (strain RWD-64-598)</name>
    <name type="common">Brown rot fungus</name>
    <dbReference type="NCBI Taxonomy" id="741705"/>
    <lineage>
        <taxon>Eukaryota</taxon>
        <taxon>Fungi</taxon>
        <taxon>Dikarya</taxon>
        <taxon>Basidiomycota</taxon>
        <taxon>Agaricomycotina</taxon>
        <taxon>Agaricomycetes</taxon>
        <taxon>Agaricomycetidae</taxon>
        <taxon>Boletales</taxon>
        <taxon>Coniophorineae</taxon>
        <taxon>Coniophoraceae</taxon>
        <taxon>Coniophora</taxon>
    </lineage>
</organism>
<evidence type="ECO:0000256" key="4">
    <source>
        <dbReference type="ARBA" id="ARBA00023002"/>
    </source>
</evidence>
<keyword evidence="8" id="KW-1185">Reference proteome</keyword>
<evidence type="ECO:0000259" key="6">
    <source>
        <dbReference type="Pfam" id="PF12851"/>
    </source>
</evidence>
<keyword evidence="5" id="KW-0408">Iron</keyword>
<dbReference type="Proteomes" id="UP000053558">
    <property type="component" value="Unassembled WGS sequence"/>
</dbReference>
<evidence type="ECO:0000256" key="3">
    <source>
        <dbReference type="ARBA" id="ARBA00022964"/>
    </source>
</evidence>
<protein>
    <recommendedName>
        <fullName evidence="6">2OGFeDO JBP1/TET oxygenase domain-containing protein</fullName>
    </recommendedName>
</protein>
<accession>R7SFF2</accession>
<dbReference type="eggNOG" id="ENOG502QU1V">
    <property type="taxonomic scope" value="Eukaryota"/>
</dbReference>
<dbReference type="OrthoDB" id="3200752at2759"/>
<feature type="domain" description="2OGFeDO JBP1/TET oxygenase" evidence="6">
    <location>
        <begin position="1"/>
        <end position="87"/>
    </location>
</feature>
<evidence type="ECO:0000256" key="1">
    <source>
        <dbReference type="ARBA" id="ARBA00001954"/>
    </source>
</evidence>
<dbReference type="OMA" id="REIPIHW"/>
<dbReference type="Gene3D" id="3.60.130.30">
    <property type="match status" value="1"/>
</dbReference>
<proteinExistence type="predicted"/>
<keyword evidence="3" id="KW-0223">Dioxygenase</keyword>
<comment type="cofactor">
    <cofactor evidence="1">
        <name>Fe(2+)</name>
        <dbReference type="ChEBI" id="CHEBI:29033"/>
    </cofactor>
</comment>
<keyword evidence="2" id="KW-0479">Metal-binding</keyword>
<keyword evidence="4" id="KW-0560">Oxidoreductase</keyword>
<dbReference type="GeneID" id="19206797"/>
<dbReference type="KEGG" id="cput:CONPUDRAFT_35649"/>
<reference evidence="8" key="1">
    <citation type="journal article" date="2012" name="Science">
        <title>The Paleozoic origin of enzymatic lignin decomposition reconstructed from 31 fungal genomes.</title>
        <authorList>
            <person name="Floudas D."/>
            <person name="Binder M."/>
            <person name="Riley R."/>
            <person name="Barry K."/>
            <person name="Blanchette R.A."/>
            <person name="Henrissat B."/>
            <person name="Martinez A.T."/>
            <person name="Otillar R."/>
            <person name="Spatafora J.W."/>
            <person name="Yadav J.S."/>
            <person name="Aerts A."/>
            <person name="Benoit I."/>
            <person name="Boyd A."/>
            <person name="Carlson A."/>
            <person name="Copeland A."/>
            <person name="Coutinho P.M."/>
            <person name="de Vries R.P."/>
            <person name="Ferreira P."/>
            <person name="Findley K."/>
            <person name="Foster B."/>
            <person name="Gaskell J."/>
            <person name="Glotzer D."/>
            <person name="Gorecki P."/>
            <person name="Heitman J."/>
            <person name="Hesse C."/>
            <person name="Hori C."/>
            <person name="Igarashi K."/>
            <person name="Jurgens J.A."/>
            <person name="Kallen N."/>
            <person name="Kersten P."/>
            <person name="Kohler A."/>
            <person name="Kuees U."/>
            <person name="Kumar T.K.A."/>
            <person name="Kuo A."/>
            <person name="LaButti K."/>
            <person name="Larrondo L.F."/>
            <person name="Lindquist E."/>
            <person name="Ling A."/>
            <person name="Lombard V."/>
            <person name="Lucas S."/>
            <person name="Lundell T."/>
            <person name="Martin R."/>
            <person name="McLaughlin D.J."/>
            <person name="Morgenstern I."/>
            <person name="Morin E."/>
            <person name="Murat C."/>
            <person name="Nagy L.G."/>
            <person name="Nolan M."/>
            <person name="Ohm R.A."/>
            <person name="Patyshakuliyeva A."/>
            <person name="Rokas A."/>
            <person name="Ruiz-Duenas F.J."/>
            <person name="Sabat G."/>
            <person name="Salamov A."/>
            <person name="Samejima M."/>
            <person name="Schmutz J."/>
            <person name="Slot J.C."/>
            <person name="St John F."/>
            <person name="Stenlid J."/>
            <person name="Sun H."/>
            <person name="Sun S."/>
            <person name="Syed K."/>
            <person name="Tsang A."/>
            <person name="Wiebenga A."/>
            <person name="Young D."/>
            <person name="Pisabarro A."/>
            <person name="Eastwood D.C."/>
            <person name="Martin F."/>
            <person name="Cullen D."/>
            <person name="Grigoriev I.V."/>
            <person name="Hibbett D.S."/>
        </authorList>
    </citation>
    <scope>NUCLEOTIDE SEQUENCE [LARGE SCALE GENOMIC DNA]</scope>
    <source>
        <strain evidence="8">RWD-64-598 SS2</strain>
    </source>
</reference>
<evidence type="ECO:0000256" key="5">
    <source>
        <dbReference type="ARBA" id="ARBA00023004"/>
    </source>
</evidence>
<evidence type="ECO:0000256" key="2">
    <source>
        <dbReference type="ARBA" id="ARBA00022723"/>
    </source>
</evidence>
<dbReference type="GO" id="GO:0051213">
    <property type="term" value="F:dioxygenase activity"/>
    <property type="evidence" value="ECO:0007669"/>
    <property type="project" value="UniProtKB-KW"/>
</dbReference>
<name>R7SFF2_CONPW</name>